<protein>
    <recommendedName>
        <fullName evidence="1">Solute-binding protein family 5 domain-containing protein</fullName>
    </recommendedName>
</protein>
<gene>
    <name evidence="2" type="ORF">S12H4_45025</name>
</gene>
<dbReference type="Pfam" id="PF00496">
    <property type="entry name" value="SBP_bac_5"/>
    <property type="match status" value="1"/>
</dbReference>
<feature type="domain" description="Solute-binding protein family 5" evidence="1">
    <location>
        <begin position="9"/>
        <end position="201"/>
    </location>
</feature>
<dbReference type="PANTHER" id="PTHR30290:SF62">
    <property type="entry name" value="OLIGOPEPTIDE ABC TRANSPORTER, PERIPLASMIC OLIGOPEPTIDE-BINDING PROTEIN"/>
    <property type="match status" value="1"/>
</dbReference>
<dbReference type="InterPro" id="IPR000914">
    <property type="entry name" value="SBP_5_dom"/>
</dbReference>
<dbReference type="AlphaFoldDB" id="X1TKN7"/>
<dbReference type="GO" id="GO:1904680">
    <property type="term" value="F:peptide transmembrane transporter activity"/>
    <property type="evidence" value="ECO:0007669"/>
    <property type="project" value="TreeGrafter"/>
</dbReference>
<reference evidence="2" key="1">
    <citation type="journal article" date="2014" name="Front. Microbiol.">
        <title>High frequency of phylogenetically diverse reductive dehalogenase-homologous genes in deep subseafloor sedimentary metagenomes.</title>
        <authorList>
            <person name="Kawai M."/>
            <person name="Futagami T."/>
            <person name="Toyoda A."/>
            <person name="Takaki Y."/>
            <person name="Nishi S."/>
            <person name="Hori S."/>
            <person name="Arai W."/>
            <person name="Tsubouchi T."/>
            <person name="Morono Y."/>
            <person name="Uchiyama I."/>
            <person name="Ito T."/>
            <person name="Fujiyama A."/>
            <person name="Inagaki F."/>
            <person name="Takami H."/>
        </authorList>
    </citation>
    <scope>NUCLEOTIDE SEQUENCE</scope>
    <source>
        <strain evidence="2">Expedition CK06-06</strain>
    </source>
</reference>
<organism evidence="2">
    <name type="scientific">marine sediment metagenome</name>
    <dbReference type="NCBI Taxonomy" id="412755"/>
    <lineage>
        <taxon>unclassified sequences</taxon>
        <taxon>metagenomes</taxon>
        <taxon>ecological metagenomes</taxon>
    </lineage>
</organism>
<feature type="non-terminal residue" evidence="2">
    <location>
        <position position="255"/>
    </location>
</feature>
<evidence type="ECO:0000259" key="1">
    <source>
        <dbReference type="Pfam" id="PF00496"/>
    </source>
</evidence>
<dbReference type="InterPro" id="IPR039424">
    <property type="entry name" value="SBP_5"/>
</dbReference>
<comment type="caution">
    <text evidence="2">The sequence shown here is derived from an EMBL/GenBank/DDBJ whole genome shotgun (WGS) entry which is preliminary data.</text>
</comment>
<name>X1TKN7_9ZZZZ</name>
<feature type="non-terminal residue" evidence="2">
    <location>
        <position position="1"/>
    </location>
</feature>
<dbReference type="PANTHER" id="PTHR30290">
    <property type="entry name" value="PERIPLASMIC BINDING COMPONENT OF ABC TRANSPORTER"/>
    <property type="match status" value="1"/>
</dbReference>
<dbReference type="Gene3D" id="3.10.105.10">
    <property type="entry name" value="Dipeptide-binding Protein, Domain 3"/>
    <property type="match status" value="1"/>
</dbReference>
<evidence type="ECO:0000313" key="2">
    <source>
        <dbReference type="EMBL" id="GAJ05893.1"/>
    </source>
</evidence>
<accession>X1TKN7</accession>
<dbReference type="SUPFAM" id="SSF53850">
    <property type="entry name" value="Periplasmic binding protein-like II"/>
    <property type="match status" value="1"/>
</dbReference>
<dbReference type="EMBL" id="BARW01027795">
    <property type="protein sequence ID" value="GAJ05893.1"/>
    <property type="molecule type" value="Genomic_DNA"/>
</dbReference>
<sequence>LQNYALYKENEEKGDYRTLLWKSTDAADCSFAFNLNHEDPVLREIFQDVRFRRAMSLAINRDEVNEIVYRGTGVPCQGTVLPTVSYYKEEWGKAYAQYDPERANALLDEMGLTKRDAAGFRLRPDGETLTMTIEYYPIYATTTANCELTAEYWSAVGVKTGLKSVERSFYQTRSDAGALDIGTWCQGRNTENVVYFARGYLFNPADGGWEWGYCRDWQDWFTSGGTEGEEPPEDVKELHRWFEDWFVAATPEEYT</sequence>
<proteinExistence type="predicted"/>
<dbReference type="GO" id="GO:0015833">
    <property type="term" value="P:peptide transport"/>
    <property type="evidence" value="ECO:0007669"/>
    <property type="project" value="TreeGrafter"/>
</dbReference>